<accession>A0A914XX44</accession>
<dbReference type="PANTHER" id="PTHR24171:SF8">
    <property type="entry name" value="BRCA1-ASSOCIATED RING DOMAIN PROTEIN 1"/>
    <property type="match status" value="1"/>
</dbReference>
<evidence type="ECO:0000313" key="4">
    <source>
        <dbReference type="Proteomes" id="UP000887577"/>
    </source>
</evidence>
<dbReference type="SMART" id="SM00248">
    <property type="entry name" value="ANK"/>
    <property type="match status" value="2"/>
</dbReference>
<reference evidence="5" key="1">
    <citation type="submission" date="2022-11" db="UniProtKB">
        <authorList>
            <consortium name="WormBaseParasite"/>
        </authorList>
    </citation>
    <scope>IDENTIFICATION</scope>
</reference>
<dbReference type="WBParaSite" id="PSU_v2.g11102.t1">
    <property type="protein sequence ID" value="PSU_v2.g11102.t1"/>
    <property type="gene ID" value="PSU_v2.g11102"/>
</dbReference>
<keyword evidence="1" id="KW-0677">Repeat</keyword>
<keyword evidence="2 3" id="KW-0040">ANK repeat</keyword>
<dbReference type="PANTHER" id="PTHR24171">
    <property type="entry name" value="ANKYRIN REPEAT DOMAIN-CONTAINING PROTEIN 39-RELATED"/>
    <property type="match status" value="1"/>
</dbReference>
<proteinExistence type="predicted"/>
<organism evidence="4 5">
    <name type="scientific">Panagrolaimus superbus</name>
    <dbReference type="NCBI Taxonomy" id="310955"/>
    <lineage>
        <taxon>Eukaryota</taxon>
        <taxon>Metazoa</taxon>
        <taxon>Ecdysozoa</taxon>
        <taxon>Nematoda</taxon>
        <taxon>Chromadorea</taxon>
        <taxon>Rhabditida</taxon>
        <taxon>Tylenchina</taxon>
        <taxon>Panagrolaimomorpha</taxon>
        <taxon>Panagrolaimoidea</taxon>
        <taxon>Panagrolaimidae</taxon>
        <taxon>Panagrolaimus</taxon>
    </lineage>
</organism>
<dbReference type="SUPFAM" id="SSF48403">
    <property type="entry name" value="Ankyrin repeat"/>
    <property type="match status" value="1"/>
</dbReference>
<dbReference type="InterPro" id="IPR036770">
    <property type="entry name" value="Ankyrin_rpt-contain_sf"/>
</dbReference>
<dbReference type="Pfam" id="PF12796">
    <property type="entry name" value="Ank_2"/>
    <property type="match status" value="1"/>
</dbReference>
<dbReference type="Gene3D" id="1.25.40.20">
    <property type="entry name" value="Ankyrin repeat-containing domain"/>
    <property type="match status" value="1"/>
</dbReference>
<dbReference type="Proteomes" id="UP000887577">
    <property type="component" value="Unplaced"/>
</dbReference>
<evidence type="ECO:0000313" key="5">
    <source>
        <dbReference type="WBParaSite" id="PSU_v2.g11102.t1"/>
    </source>
</evidence>
<name>A0A914XX44_9BILA</name>
<dbReference type="InterPro" id="IPR002110">
    <property type="entry name" value="Ankyrin_rpt"/>
</dbReference>
<dbReference type="GO" id="GO:0031436">
    <property type="term" value="C:BRCA1-BARD1 complex"/>
    <property type="evidence" value="ECO:0007669"/>
    <property type="project" value="TreeGrafter"/>
</dbReference>
<keyword evidence="4" id="KW-1185">Reference proteome</keyword>
<sequence>MKEAAMNFPEEETDEHHNLRHIKDALESLISCLREYSVCQKDYNEWLQYVQERCSIEKMLGASEVILRNLEIEEIFIKSLCDNYTFEERKDALLNVREKLTTDIQMLNYYKYTIRLIKNNQEEFGEAIQDIWVLEEQYNIFKEKTKDFKDPSTIITDSTFTDESDAITDDEILQILEEKWKKFDRIEFFKTKLNKIDVYDATDLNHIKFLIEECGYNEIIDKPDNAGITPLMNSIINDRNDIFEYLLQKGAKSDPPMRDLNASSSVSSTPLMEAILERNVDAIRLLLQHNANPLLKNKNAETAMDLLKEQLRTGHMFLTAKKTLYGPKHAKKEMPMSQETFDELQTVQKLLRKSEKKFAKNHPEMLQNESIGENIERNISRKRRHESIDPIENM</sequence>
<dbReference type="GO" id="GO:0085020">
    <property type="term" value="P:protein K6-linked ubiquitination"/>
    <property type="evidence" value="ECO:0007669"/>
    <property type="project" value="TreeGrafter"/>
</dbReference>
<dbReference type="GO" id="GO:0070531">
    <property type="term" value="C:BRCA1-A complex"/>
    <property type="evidence" value="ECO:0007669"/>
    <property type="project" value="TreeGrafter"/>
</dbReference>
<evidence type="ECO:0000256" key="1">
    <source>
        <dbReference type="ARBA" id="ARBA00022737"/>
    </source>
</evidence>
<evidence type="ECO:0000256" key="3">
    <source>
        <dbReference type="PROSITE-ProRule" id="PRU00023"/>
    </source>
</evidence>
<protein>
    <submittedName>
        <fullName evidence="5">Ankyrin repeat domain-containing protein</fullName>
    </submittedName>
</protein>
<dbReference type="GO" id="GO:0004842">
    <property type="term" value="F:ubiquitin-protein transferase activity"/>
    <property type="evidence" value="ECO:0007669"/>
    <property type="project" value="TreeGrafter"/>
</dbReference>
<dbReference type="AlphaFoldDB" id="A0A914XX44"/>
<feature type="repeat" description="ANK" evidence="3">
    <location>
        <begin position="266"/>
        <end position="298"/>
    </location>
</feature>
<dbReference type="PROSITE" id="PS50088">
    <property type="entry name" value="ANK_REPEAT"/>
    <property type="match status" value="1"/>
</dbReference>
<evidence type="ECO:0000256" key="2">
    <source>
        <dbReference type="ARBA" id="ARBA00023043"/>
    </source>
</evidence>